<feature type="binding site" evidence="5">
    <location>
        <position position="225"/>
    </location>
    <ligand>
        <name>NAD(+)</name>
        <dbReference type="ChEBI" id="CHEBI:57540"/>
    </ligand>
</feature>
<dbReference type="Pfam" id="PF02812">
    <property type="entry name" value="ELFV_dehydrog_N"/>
    <property type="match status" value="1"/>
</dbReference>
<dbReference type="InterPro" id="IPR046346">
    <property type="entry name" value="Aminoacid_DH-like_N_sf"/>
</dbReference>
<dbReference type="InterPro" id="IPR036291">
    <property type="entry name" value="NAD(P)-bd_dom_sf"/>
</dbReference>
<evidence type="ECO:0000256" key="3">
    <source>
        <dbReference type="PIRNR" id="PIRNR000185"/>
    </source>
</evidence>
<evidence type="ECO:0000259" key="8">
    <source>
        <dbReference type="SMART" id="SM00839"/>
    </source>
</evidence>
<dbReference type="Gene3D" id="3.40.50.10860">
    <property type="entry name" value="Leucine Dehydrogenase, chain A, domain 1"/>
    <property type="match status" value="1"/>
</dbReference>
<evidence type="ECO:0000256" key="1">
    <source>
        <dbReference type="ARBA" id="ARBA00006382"/>
    </source>
</evidence>
<dbReference type="CDD" id="cd01076">
    <property type="entry name" value="NAD_bind_1_Glu_DH"/>
    <property type="match status" value="1"/>
</dbReference>
<dbReference type="InterPro" id="IPR006095">
    <property type="entry name" value="Glu/Leu/Phe/Val/Trp_DH"/>
</dbReference>
<dbReference type="GO" id="GO:0000166">
    <property type="term" value="F:nucleotide binding"/>
    <property type="evidence" value="ECO:0007669"/>
    <property type="project" value="UniProtKB-KW"/>
</dbReference>
<dbReference type="SMART" id="SM00839">
    <property type="entry name" value="ELFV_dehydrog"/>
    <property type="match status" value="1"/>
</dbReference>
<keyword evidence="2 3" id="KW-0560">Oxidoreductase</keyword>
<protein>
    <recommendedName>
        <fullName evidence="3">Glutamate dehydrogenase</fullName>
    </recommendedName>
</protein>
<dbReference type="SUPFAM" id="SSF51735">
    <property type="entry name" value="NAD(P)-binding Rossmann-fold domains"/>
    <property type="match status" value="1"/>
</dbReference>
<comment type="caution">
    <text evidence="9">The sequence shown here is derived from an EMBL/GenBank/DDBJ whole genome shotgun (WGS) entry which is preliminary data.</text>
</comment>
<keyword evidence="5" id="KW-0547">Nucleotide-binding</keyword>
<keyword evidence="5" id="KW-0520">NAD</keyword>
<gene>
    <name evidence="9" type="ORF">IHV25_09490</name>
</gene>
<dbReference type="InterPro" id="IPR014362">
    <property type="entry name" value="Glu_DH"/>
</dbReference>
<evidence type="ECO:0000313" key="10">
    <source>
        <dbReference type="Proteomes" id="UP000631034"/>
    </source>
</evidence>
<reference evidence="9" key="1">
    <citation type="submission" date="2020-10" db="EMBL/GenBank/DDBJ databases">
        <title>Genome sequence of the unusual species of purple photosynthetic bacteria, Phaeovibrio sulfidiphilus DSM 23193, type strain.</title>
        <authorList>
            <person name="Kyndt J.A."/>
            <person name="Meyer T.E."/>
        </authorList>
    </citation>
    <scope>NUCLEOTIDE SEQUENCE</scope>
    <source>
        <strain evidence="9">DSM 23193</strain>
    </source>
</reference>
<keyword evidence="10" id="KW-1185">Reference proteome</keyword>
<evidence type="ECO:0000256" key="7">
    <source>
        <dbReference type="RuleBase" id="RU004417"/>
    </source>
</evidence>
<dbReference type="PANTHER" id="PTHR11606">
    <property type="entry name" value="GLUTAMATE DEHYDROGENASE"/>
    <property type="match status" value="1"/>
</dbReference>
<dbReference type="InterPro" id="IPR033922">
    <property type="entry name" value="NAD_bind_Glu_DH"/>
</dbReference>
<organism evidence="9 10">
    <name type="scientific">Phaeovibrio sulfidiphilus</name>
    <dbReference type="NCBI Taxonomy" id="1220600"/>
    <lineage>
        <taxon>Bacteria</taxon>
        <taxon>Pseudomonadati</taxon>
        <taxon>Pseudomonadota</taxon>
        <taxon>Alphaproteobacteria</taxon>
        <taxon>Rhodospirillales</taxon>
        <taxon>Rhodospirillaceae</taxon>
        <taxon>Phaeovibrio</taxon>
    </lineage>
</organism>
<accession>A0A8J6YWR2</accession>
<feature type="active site" description="Proton donor" evidence="4">
    <location>
        <position position="110"/>
    </location>
</feature>
<dbReference type="PRINTS" id="PR00082">
    <property type="entry name" value="GLFDHDRGNASE"/>
</dbReference>
<feature type="binding site" evidence="5">
    <location>
        <position position="74"/>
    </location>
    <ligand>
        <name>substrate</name>
    </ligand>
</feature>
<evidence type="ECO:0000313" key="9">
    <source>
        <dbReference type="EMBL" id="MBE1237874.1"/>
    </source>
</evidence>
<evidence type="ECO:0000256" key="6">
    <source>
        <dbReference type="PIRSR" id="PIRSR000185-3"/>
    </source>
</evidence>
<dbReference type="PANTHER" id="PTHR11606:SF13">
    <property type="entry name" value="GLUTAMATE DEHYDROGENASE 1, MITOCHONDRIAL"/>
    <property type="match status" value="1"/>
</dbReference>
<proteinExistence type="inferred from homology"/>
<feature type="domain" description="Glutamate/phenylalanine/leucine/valine/L-tryptophan dehydrogenase C-terminal" evidence="8">
    <location>
        <begin position="187"/>
        <end position="420"/>
    </location>
</feature>
<evidence type="ECO:0000256" key="2">
    <source>
        <dbReference type="ARBA" id="ARBA00023002"/>
    </source>
</evidence>
<dbReference type="InterPro" id="IPR006096">
    <property type="entry name" value="Glu/Leu/Phe/Val/Trp_DH_C"/>
</dbReference>
<dbReference type="GO" id="GO:0004352">
    <property type="term" value="F:glutamate dehydrogenase (NAD+) activity"/>
    <property type="evidence" value="ECO:0007669"/>
    <property type="project" value="TreeGrafter"/>
</dbReference>
<dbReference type="AlphaFoldDB" id="A0A8J6YWR2"/>
<name>A0A8J6YWR2_9PROT</name>
<dbReference type="Gene3D" id="3.40.50.720">
    <property type="entry name" value="NAD(P)-binding Rossmann-like Domain"/>
    <property type="match status" value="1"/>
</dbReference>
<evidence type="ECO:0000256" key="4">
    <source>
        <dbReference type="PIRSR" id="PIRSR000185-1"/>
    </source>
</evidence>
<dbReference type="SUPFAM" id="SSF53223">
    <property type="entry name" value="Aminoacid dehydrogenase-like, N-terminal domain"/>
    <property type="match status" value="1"/>
</dbReference>
<dbReference type="EMBL" id="JACZHT010000008">
    <property type="protein sequence ID" value="MBE1237874.1"/>
    <property type="molecule type" value="Genomic_DNA"/>
</dbReference>
<dbReference type="PIRSF" id="PIRSF000185">
    <property type="entry name" value="Glu_DH"/>
    <property type="match status" value="1"/>
</dbReference>
<evidence type="ECO:0000256" key="5">
    <source>
        <dbReference type="PIRSR" id="PIRSR000185-2"/>
    </source>
</evidence>
<dbReference type="RefSeq" id="WP_192534886.1">
    <property type="nucleotide sequence ID" value="NZ_JACZHT010000008.1"/>
</dbReference>
<dbReference type="Pfam" id="PF00208">
    <property type="entry name" value="ELFV_dehydrog"/>
    <property type="match status" value="1"/>
</dbReference>
<dbReference type="InterPro" id="IPR006097">
    <property type="entry name" value="Glu/Leu/Phe/Val/Trp_DH_dimer"/>
</dbReference>
<feature type="binding site" evidence="5">
    <location>
        <position position="194"/>
    </location>
    <ligand>
        <name>NAD(+)</name>
        <dbReference type="ChEBI" id="CHEBI:57540"/>
    </ligand>
</feature>
<sequence length="428" mass="46931">MVTPVEEFHPQLDNARGLLLEAARHLDVHPSIIEQLGSPKESMTARLMVRMDDNTERSFTAWRCRYDDTKGPTKGGIRFHPDASLDEVETLAFRMMCKCAVMNLPFGGGKGAVRVDPRTLSRAELERLSRAYVRAFYPLMGPDRDIPAPDVNTNASVMGWMVDEYSALAGKPQPAFITGKPIALGGSLGRSDATARGGFHVVKNLEKELNLADCDKTVCIQGFGNAGQHMATFLHNDGYKIVGLSDSRGAVYCADGIDAYEAVRVKHETGMVSALAGMNGIQTMDPDDLIAADCCLLVPAALEEMINKDNAHRVKAKVILELANGPVTPKADKILEDNGVIVVPDILANAGGVTVSYFEWVQNLQMFYWELDEIHTRLKAIMDRESRAIWELAKATKTSMRTSAYIHALRRLNDAIEAGGTQGHDDSR</sequence>
<feature type="site" description="Important for catalysis" evidence="6">
    <location>
        <position position="150"/>
    </location>
</feature>
<comment type="similarity">
    <text evidence="1 3 7">Belongs to the Glu/Leu/Phe/Val dehydrogenases family.</text>
</comment>
<dbReference type="GO" id="GO:0006538">
    <property type="term" value="P:L-glutamate catabolic process"/>
    <property type="evidence" value="ECO:0007669"/>
    <property type="project" value="TreeGrafter"/>
</dbReference>
<feature type="binding site" evidence="5">
    <location>
        <position position="98"/>
    </location>
    <ligand>
        <name>substrate</name>
    </ligand>
</feature>
<feature type="binding site" evidence="5">
    <location>
        <position position="356"/>
    </location>
    <ligand>
        <name>substrate</name>
    </ligand>
</feature>
<dbReference type="Proteomes" id="UP000631034">
    <property type="component" value="Unassembled WGS sequence"/>
</dbReference>